<name>A0AAE0I8T7_9PEZI</name>
<organism evidence="3 4">
    <name type="scientific">Cercophora scortea</name>
    <dbReference type="NCBI Taxonomy" id="314031"/>
    <lineage>
        <taxon>Eukaryota</taxon>
        <taxon>Fungi</taxon>
        <taxon>Dikarya</taxon>
        <taxon>Ascomycota</taxon>
        <taxon>Pezizomycotina</taxon>
        <taxon>Sordariomycetes</taxon>
        <taxon>Sordariomycetidae</taxon>
        <taxon>Sordariales</taxon>
        <taxon>Lasiosphaeriaceae</taxon>
        <taxon>Cercophora</taxon>
    </lineage>
</organism>
<accession>A0AAE0I8T7</accession>
<proteinExistence type="predicted"/>
<dbReference type="Proteomes" id="UP001286456">
    <property type="component" value="Unassembled WGS sequence"/>
</dbReference>
<protein>
    <submittedName>
        <fullName evidence="3">Uncharacterized protein</fullName>
    </submittedName>
</protein>
<evidence type="ECO:0000256" key="1">
    <source>
        <dbReference type="SAM" id="MobiDB-lite"/>
    </source>
</evidence>
<evidence type="ECO:0000313" key="4">
    <source>
        <dbReference type="Proteomes" id="UP001286456"/>
    </source>
</evidence>
<dbReference type="AlphaFoldDB" id="A0AAE0I8T7"/>
<dbReference type="EMBL" id="JAUEPO010000005">
    <property type="protein sequence ID" value="KAK3320415.1"/>
    <property type="molecule type" value="Genomic_DNA"/>
</dbReference>
<keyword evidence="4" id="KW-1185">Reference proteome</keyword>
<feature type="compositionally biased region" description="Low complexity" evidence="1">
    <location>
        <begin position="208"/>
        <end position="217"/>
    </location>
</feature>
<feature type="transmembrane region" description="Helical" evidence="2">
    <location>
        <begin position="61"/>
        <end position="83"/>
    </location>
</feature>
<reference evidence="3" key="2">
    <citation type="submission" date="2023-06" db="EMBL/GenBank/DDBJ databases">
        <authorList>
            <consortium name="Lawrence Berkeley National Laboratory"/>
            <person name="Haridas S."/>
            <person name="Hensen N."/>
            <person name="Bonometti L."/>
            <person name="Westerberg I."/>
            <person name="Brannstrom I.O."/>
            <person name="Guillou S."/>
            <person name="Cros-Aarteil S."/>
            <person name="Calhoun S."/>
            <person name="Kuo A."/>
            <person name="Mondo S."/>
            <person name="Pangilinan J."/>
            <person name="Riley R."/>
            <person name="Labutti K."/>
            <person name="Andreopoulos B."/>
            <person name="Lipzen A."/>
            <person name="Chen C."/>
            <person name="Yanf M."/>
            <person name="Daum C."/>
            <person name="Ng V."/>
            <person name="Clum A."/>
            <person name="Steindorff A."/>
            <person name="Ohm R."/>
            <person name="Martin F."/>
            <person name="Silar P."/>
            <person name="Natvig D."/>
            <person name="Lalanne C."/>
            <person name="Gautier V."/>
            <person name="Ament-Velasquez S.L."/>
            <person name="Kruys A."/>
            <person name="Hutchinson M.I."/>
            <person name="Powell A.J."/>
            <person name="Barry K."/>
            <person name="Miller A.N."/>
            <person name="Grigoriev I.V."/>
            <person name="Debuchy R."/>
            <person name="Gladieux P."/>
            <person name="Thoren M.H."/>
            <person name="Johannesson H."/>
        </authorList>
    </citation>
    <scope>NUCLEOTIDE SEQUENCE</scope>
    <source>
        <strain evidence="3">SMH4131-1</strain>
    </source>
</reference>
<sequence>MHRDALNNKGDDSVNVFYRKDWGSVIKVAYTQVVCPTVNLGPVVDALGKIAENKLAAGDGIAVAAIVVGVLVVLTSNAFRAFLASLRRPCRWLGPKLVRLGRWMEVVGRWMEGVGGEGNEAVPPAPEENFVVLGGVVEGAVLAAEVDDAGGASDRDEGAGAALGDRAVVREEEERLGGGEVALPDSAAARGGAAVRDNGVLGGGPAARGGEVARGGTAARGGRRATGLAPVGGNVRSRAGRGRQSH</sequence>
<keyword evidence="2" id="KW-0472">Membrane</keyword>
<comment type="caution">
    <text evidence="3">The sequence shown here is derived from an EMBL/GenBank/DDBJ whole genome shotgun (WGS) entry which is preliminary data.</text>
</comment>
<keyword evidence="2" id="KW-0812">Transmembrane</keyword>
<gene>
    <name evidence="3" type="ORF">B0T19DRAFT_486948</name>
</gene>
<keyword evidence="2" id="KW-1133">Transmembrane helix</keyword>
<evidence type="ECO:0000313" key="3">
    <source>
        <dbReference type="EMBL" id="KAK3320415.1"/>
    </source>
</evidence>
<reference evidence="3" key="1">
    <citation type="journal article" date="2023" name="Mol. Phylogenet. Evol.">
        <title>Genome-scale phylogeny and comparative genomics of the fungal order Sordariales.</title>
        <authorList>
            <person name="Hensen N."/>
            <person name="Bonometti L."/>
            <person name="Westerberg I."/>
            <person name="Brannstrom I.O."/>
            <person name="Guillou S."/>
            <person name="Cros-Aarteil S."/>
            <person name="Calhoun S."/>
            <person name="Haridas S."/>
            <person name="Kuo A."/>
            <person name="Mondo S."/>
            <person name="Pangilinan J."/>
            <person name="Riley R."/>
            <person name="LaButti K."/>
            <person name="Andreopoulos B."/>
            <person name="Lipzen A."/>
            <person name="Chen C."/>
            <person name="Yan M."/>
            <person name="Daum C."/>
            <person name="Ng V."/>
            <person name="Clum A."/>
            <person name="Steindorff A."/>
            <person name="Ohm R.A."/>
            <person name="Martin F."/>
            <person name="Silar P."/>
            <person name="Natvig D.O."/>
            <person name="Lalanne C."/>
            <person name="Gautier V."/>
            <person name="Ament-Velasquez S.L."/>
            <person name="Kruys A."/>
            <person name="Hutchinson M.I."/>
            <person name="Powell A.J."/>
            <person name="Barry K."/>
            <person name="Miller A.N."/>
            <person name="Grigoriev I.V."/>
            <person name="Debuchy R."/>
            <person name="Gladieux P."/>
            <person name="Hiltunen Thoren M."/>
            <person name="Johannesson H."/>
        </authorList>
    </citation>
    <scope>NUCLEOTIDE SEQUENCE</scope>
    <source>
        <strain evidence="3">SMH4131-1</strain>
    </source>
</reference>
<feature type="region of interest" description="Disordered" evidence="1">
    <location>
        <begin position="200"/>
        <end position="246"/>
    </location>
</feature>
<evidence type="ECO:0000256" key="2">
    <source>
        <dbReference type="SAM" id="Phobius"/>
    </source>
</evidence>